<feature type="non-terminal residue" evidence="2">
    <location>
        <position position="1"/>
    </location>
</feature>
<keyword evidence="3" id="KW-1185">Reference proteome</keyword>
<organism evidence="2 3">
    <name type="scientific">Cymbomonas tetramitiformis</name>
    <dbReference type="NCBI Taxonomy" id="36881"/>
    <lineage>
        <taxon>Eukaryota</taxon>
        <taxon>Viridiplantae</taxon>
        <taxon>Chlorophyta</taxon>
        <taxon>Pyramimonadophyceae</taxon>
        <taxon>Pyramimonadales</taxon>
        <taxon>Pyramimonadaceae</taxon>
        <taxon>Cymbomonas</taxon>
    </lineage>
</organism>
<dbReference type="EMBL" id="LGRX02008726">
    <property type="protein sequence ID" value="KAK3272907.1"/>
    <property type="molecule type" value="Genomic_DNA"/>
</dbReference>
<evidence type="ECO:0000313" key="3">
    <source>
        <dbReference type="Proteomes" id="UP001190700"/>
    </source>
</evidence>
<dbReference type="AlphaFoldDB" id="A0AAE0G7Q1"/>
<feature type="region of interest" description="Disordered" evidence="1">
    <location>
        <begin position="273"/>
        <end position="301"/>
    </location>
</feature>
<name>A0AAE0G7Q1_9CHLO</name>
<protein>
    <submittedName>
        <fullName evidence="2">Uncharacterized protein</fullName>
    </submittedName>
</protein>
<accession>A0AAE0G7Q1</accession>
<feature type="compositionally biased region" description="Basic and acidic residues" evidence="1">
    <location>
        <begin position="280"/>
        <end position="292"/>
    </location>
</feature>
<comment type="caution">
    <text evidence="2">The sequence shown here is derived from an EMBL/GenBank/DDBJ whole genome shotgun (WGS) entry which is preliminary data.</text>
</comment>
<gene>
    <name evidence="2" type="ORF">CYMTET_18823</name>
</gene>
<evidence type="ECO:0000256" key="1">
    <source>
        <dbReference type="SAM" id="MobiDB-lite"/>
    </source>
</evidence>
<reference evidence="2 3" key="1">
    <citation type="journal article" date="2015" name="Genome Biol. Evol.">
        <title>Comparative Genomics of a Bacterivorous Green Alga Reveals Evolutionary Causalities and Consequences of Phago-Mixotrophic Mode of Nutrition.</title>
        <authorList>
            <person name="Burns J.A."/>
            <person name="Paasch A."/>
            <person name="Narechania A."/>
            <person name="Kim E."/>
        </authorList>
    </citation>
    <scope>NUCLEOTIDE SEQUENCE [LARGE SCALE GENOMIC DNA]</scope>
    <source>
        <strain evidence="2 3">PLY_AMNH</strain>
    </source>
</reference>
<evidence type="ECO:0000313" key="2">
    <source>
        <dbReference type="EMBL" id="KAK3272907.1"/>
    </source>
</evidence>
<dbReference type="Proteomes" id="UP001190700">
    <property type="component" value="Unassembled WGS sequence"/>
</dbReference>
<sequence>RAPRGAPQRQTHPGPLIIVHTSPQRPGNVARRASQLMAAGKMAKLPDLKTGLTRAFTFQRTPKFVAEKSFRSMDSLNPLAVDHYQEWENDAVLHADGGKTHKSPLFDMTAEDETKPSFKENGTSHYTNGVWQCMQAGDAAELEALEDAGDLVDQAAFQWRQDSSTPHTIPRRGSGVRSTSLVNDWSEYHHEDPLLPLHQLHEDHNEHPLPPLHQLHEDHNEHPLPSIHQLQEDHQQSNIESNGVAYDESKEDIIQIRVSPFHRRISLEDEKSFVTADTRVGSETHQETRSENSEDEGIVEV</sequence>
<proteinExistence type="predicted"/>